<dbReference type="InterPro" id="IPR027266">
    <property type="entry name" value="TrmE/GcvT-like"/>
</dbReference>
<dbReference type="EMBL" id="CAJPWZ010001994">
    <property type="protein sequence ID" value="CAG2228343.1"/>
    <property type="molecule type" value="Genomic_DNA"/>
</dbReference>
<dbReference type="Gene3D" id="3.30.9.10">
    <property type="entry name" value="D-Amino Acid Oxidase, subunit A, domain 2"/>
    <property type="match status" value="2"/>
</dbReference>
<keyword evidence="7" id="KW-1185">Reference proteome</keyword>
<comment type="caution">
    <text evidence="6">The sequence shown here is derived from an EMBL/GenBank/DDBJ whole genome shotgun (WGS) entry which is preliminary data.</text>
</comment>
<proteinExistence type="inferred from homology"/>
<dbReference type="PANTHER" id="PTHR43757">
    <property type="entry name" value="AMINOMETHYLTRANSFERASE"/>
    <property type="match status" value="1"/>
</dbReference>
<feature type="domain" description="FAD dependent oxidoreductase" evidence="2">
    <location>
        <begin position="194"/>
        <end position="272"/>
    </location>
</feature>
<feature type="domain" description="FAD dependent oxidoreductase central" evidence="5">
    <location>
        <begin position="275"/>
        <end position="310"/>
    </location>
</feature>
<dbReference type="InterPro" id="IPR006222">
    <property type="entry name" value="GCVT_N"/>
</dbReference>
<dbReference type="SUPFAM" id="SSF103025">
    <property type="entry name" value="Folate-binding domain"/>
    <property type="match status" value="1"/>
</dbReference>
<dbReference type="Proteomes" id="UP000683360">
    <property type="component" value="Unassembled WGS sequence"/>
</dbReference>
<evidence type="ECO:0000259" key="2">
    <source>
        <dbReference type="Pfam" id="PF01266"/>
    </source>
</evidence>
<dbReference type="Pfam" id="PF16350">
    <property type="entry name" value="FAO_M"/>
    <property type="match status" value="1"/>
</dbReference>
<evidence type="ECO:0000259" key="4">
    <source>
        <dbReference type="Pfam" id="PF08669"/>
    </source>
</evidence>
<dbReference type="PANTHER" id="PTHR43757:SF15">
    <property type="entry name" value="PYRUVATE DEHYDROGENASE PHOSPHATASE REGULATORY SUBUNIT, MITOCHONDRIAL-LIKE"/>
    <property type="match status" value="1"/>
</dbReference>
<feature type="domain" description="FAD dependent oxidoreductase" evidence="2">
    <location>
        <begin position="76"/>
        <end position="164"/>
    </location>
</feature>
<evidence type="ECO:0000256" key="1">
    <source>
        <dbReference type="ARBA" id="ARBA00008609"/>
    </source>
</evidence>
<dbReference type="Gene3D" id="2.40.30.110">
    <property type="entry name" value="Aminomethyltransferase beta-barrel domains"/>
    <property type="match status" value="1"/>
</dbReference>
<dbReference type="Gene3D" id="3.30.1360.120">
    <property type="entry name" value="Probable tRNA modification gtpase trme, domain 1"/>
    <property type="match status" value="2"/>
</dbReference>
<dbReference type="AlphaFoldDB" id="A0A8S3T426"/>
<name>A0A8S3T426_MYTED</name>
<evidence type="ECO:0000259" key="5">
    <source>
        <dbReference type="Pfam" id="PF16350"/>
    </source>
</evidence>
<protein>
    <submittedName>
        <fullName evidence="6">PDPR</fullName>
    </submittedName>
</protein>
<dbReference type="Gene3D" id="4.10.1250.10">
    <property type="entry name" value="Aminomethyltransferase fragment"/>
    <property type="match status" value="1"/>
</dbReference>
<dbReference type="InterPro" id="IPR036188">
    <property type="entry name" value="FAD/NAD-bd_sf"/>
</dbReference>
<sequence length="547" mass="62281">MALVSIIFVQVIRKGRTWHWSVLYRSMGSPKIEKIDHLKLVIIISVQVIRKGRTWHWSWSLDKGRTYWLVLYLYRSLEKAATGIEAHFIGPKEVQRLAPVLKTEDIEAALYVPSDGVVAPSDLASTYVRLAKDRGVKMFEGVQVEKILTHNGHVHAVQTSLGTINLRQIGKKSQPRVQVPLHATEHFYIVTKEVPGVDSTLPEILLDAILNRMPAVETAEVRQFVNGPESFTPDGSWILGESAEIGKYFVAAGMSSTGVVASGGVGKHIAEWIIDGEPSINLEAHDILRFVSFHNNRRFLRERVKESLGEEQWGIQKGTFGKPIWHEHVKNEYWSCKERVSLIDMSSFSKFEIMYSLHVYDTLMKAGKDYGIRNAGYYAMRKLRIEKFFAFWGQDLSTDDTPFECGRDFRVKLNKGDFIGRDALVKQKENGISQKFVQFLLKDFDTDNDVWPWGGEPIYRNGKFAGTVTSSAYGPTLEKMICLGFVRDYDENDNRIIHKNINQFIMDKDANYEVVVGGQRFQAEARLYTTKEAYTSSDPVFIPVPKK</sequence>
<evidence type="ECO:0000313" key="6">
    <source>
        <dbReference type="EMBL" id="CAG2228343.1"/>
    </source>
</evidence>
<dbReference type="Pfam" id="PF08669">
    <property type="entry name" value="GCV_T_C"/>
    <property type="match status" value="1"/>
</dbReference>
<feature type="domain" description="Aminomethyltransferase C-terminal" evidence="4">
    <location>
        <begin position="435"/>
        <end position="524"/>
    </location>
</feature>
<dbReference type="SUPFAM" id="SSF101790">
    <property type="entry name" value="Aminomethyltransferase beta-barrel domain"/>
    <property type="match status" value="1"/>
</dbReference>
<organism evidence="6 7">
    <name type="scientific">Mytilus edulis</name>
    <name type="common">Blue mussel</name>
    <dbReference type="NCBI Taxonomy" id="6550"/>
    <lineage>
        <taxon>Eukaryota</taxon>
        <taxon>Metazoa</taxon>
        <taxon>Spiralia</taxon>
        <taxon>Lophotrochozoa</taxon>
        <taxon>Mollusca</taxon>
        <taxon>Bivalvia</taxon>
        <taxon>Autobranchia</taxon>
        <taxon>Pteriomorphia</taxon>
        <taxon>Mytilida</taxon>
        <taxon>Mytiloidea</taxon>
        <taxon>Mytilidae</taxon>
        <taxon>Mytilinae</taxon>
        <taxon>Mytilus</taxon>
    </lineage>
</organism>
<dbReference type="SUPFAM" id="SSF51905">
    <property type="entry name" value="FAD/NAD(P)-binding domain"/>
    <property type="match status" value="1"/>
</dbReference>
<dbReference type="InterPro" id="IPR029043">
    <property type="entry name" value="GcvT/YgfZ_C"/>
</dbReference>
<comment type="similarity">
    <text evidence="1">Belongs to the GcvT family.</text>
</comment>
<dbReference type="GO" id="GO:0005739">
    <property type="term" value="C:mitochondrion"/>
    <property type="evidence" value="ECO:0007669"/>
    <property type="project" value="TreeGrafter"/>
</dbReference>
<dbReference type="InterPro" id="IPR028896">
    <property type="entry name" value="GcvT/YgfZ/DmdA"/>
</dbReference>
<dbReference type="Pfam" id="PF01266">
    <property type="entry name" value="DAO"/>
    <property type="match status" value="2"/>
</dbReference>
<dbReference type="InterPro" id="IPR006076">
    <property type="entry name" value="FAD-dep_OxRdtase"/>
</dbReference>
<gene>
    <name evidence="6" type="ORF">MEDL_41293</name>
</gene>
<accession>A0A8S3T426</accession>
<evidence type="ECO:0000313" key="7">
    <source>
        <dbReference type="Proteomes" id="UP000683360"/>
    </source>
</evidence>
<dbReference type="Gene3D" id="3.50.50.60">
    <property type="entry name" value="FAD/NAD(P)-binding domain"/>
    <property type="match status" value="2"/>
</dbReference>
<dbReference type="InterPro" id="IPR013977">
    <property type="entry name" value="GcvT_C"/>
</dbReference>
<feature type="domain" description="GCVT N-terminal" evidence="3">
    <location>
        <begin position="355"/>
        <end position="415"/>
    </location>
</feature>
<dbReference type="InterPro" id="IPR032503">
    <property type="entry name" value="FAO_M"/>
</dbReference>
<reference evidence="6" key="1">
    <citation type="submission" date="2021-03" db="EMBL/GenBank/DDBJ databases">
        <authorList>
            <person name="Bekaert M."/>
        </authorList>
    </citation>
    <scope>NUCLEOTIDE SEQUENCE</scope>
</reference>
<dbReference type="Pfam" id="PF01571">
    <property type="entry name" value="GCV_T"/>
    <property type="match status" value="1"/>
</dbReference>
<dbReference type="OrthoDB" id="498204at2759"/>
<evidence type="ECO:0000259" key="3">
    <source>
        <dbReference type="Pfam" id="PF01571"/>
    </source>
</evidence>